<keyword evidence="6" id="KW-1133">Transmembrane helix</keyword>
<evidence type="ECO:0000256" key="6">
    <source>
        <dbReference type="SAM" id="Phobius"/>
    </source>
</evidence>
<name>A0AA88GXA6_NAELO</name>
<dbReference type="SUPFAM" id="SSF48371">
    <property type="entry name" value="ARM repeat"/>
    <property type="match status" value="1"/>
</dbReference>
<dbReference type="Pfam" id="PF14807">
    <property type="entry name" value="AP4E_app_platf"/>
    <property type="match status" value="1"/>
</dbReference>
<evidence type="ECO:0000256" key="1">
    <source>
        <dbReference type="ARBA" id="ARBA00004308"/>
    </source>
</evidence>
<proteinExistence type="predicted"/>
<feature type="compositionally biased region" description="Polar residues" evidence="5">
    <location>
        <begin position="829"/>
        <end position="852"/>
    </location>
</feature>
<dbReference type="InterPro" id="IPR002553">
    <property type="entry name" value="Clathrin/coatomer_adapt-like_N"/>
</dbReference>
<dbReference type="InterPro" id="IPR050840">
    <property type="entry name" value="Adaptor_Complx_Large_Subunit"/>
</dbReference>
<evidence type="ECO:0000259" key="7">
    <source>
        <dbReference type="SMART" id="SM01356"/>
    </source>
</evidence>
<keyword evidence="3" id="KW-0653">Protein transport</keyword>
<evidence type="ECO:0000256" key="3">
    <source>
        <dbReference type="ARBA" id="ARBA00022927"/>
    </source>
</evidence>
<dbReference type="SMART" id="SM01356">
    <property type="entry name" value="AP4E_app_platf"/>
    <property type="match status" value="1"/>
</dbReference>
<dbReference type="GO" id="GO:0030124">
    <property type="term" value="C:AP-4 adaptor complex"/>
    <property type="evidence" value="ECO:0007669"/>
    <property type="project" value="InterPro"/>
</dbReference>
<comment type="caution">
    <text evidence="8">The sequence shown here is derived from an EMBL/GenBank/DDBJ whole genome shotgun (WGS) entry which is preliminary data.</text>
</comment>
<dbReference type="EMBL" id="PYSW02000009">
    <property type="protein sequence ID" value="KAG2388725.1"/>
    <property type="molecule type" value="Genomic_DNA"/>
</dbReference>
<dbReference type="GO" id="GO:0012505">
    <property type="term" value="C:endomembrane system"/>
    <property type="evidence" value="ECO:0007669"/>
    <property type="project" value="UniProtKB-SubCell"/>
</dbReference>
<protein>
    <recommendedName>
        <fullName evidence="7">AP-4 complex subunit epsilon-1 C-terminal domain-containing protein</fullName>
    </recommendedName>
</protein>
<keyword evidence="2" id="KW-0813">Transport</keyword>
<keyword evidence="4 6" id="KW-0472">Membrane</keyword>
<dbReference type="Proteomes" id="UP000816034">
    <property type="component" value="Unassembled WGS sequence"/>
</dbReference>
<accession>A0AA88GXA6</accession>
<dbReference type="InterPro" id="IPR028269">
    <property type="entry name" value="AP4E1_C"/>
</dbReference>
<feature type="region of interest" description="Disordered" evidence="5">
    <location>
        <begin position="806"/>
        <end position="852"/>
    </location>
</feature>
<dbReference type="AlphaFoldDB" id="A0AA88GXA6"/>
<feature type="region of interest" description="Disordered" evidence="5">
    <location>
        <begin position="721"/>
        <end position="791"/>
    </location>
</feature>
<feature type="transmembrane region" description="Helical" evidence="6">
    <location>
        <begin position="20"/>
        <end position="40"/>
    </location>
</feature>
<evidence type="ECO:0000313" key="8">
    <source>
        <dbReference type="EMBL" id="KAG2388725.1"/>
    </source>
</evidence>
<keyword evidence="9" id="KW-1185">Reference proteome</keyword>
<keyword evidence="6" id="KW-0812">Transmembrane</keyword>
<dbReference type="GO" id="GO:0006886">
    <property type="term" value="P:intracellular protein transport"/>
    <property type="evidence" value="ECO:0007669"/>
    <property type="project" value="InterPro"/>
</dbReference>
<comment type="subcellular location">
    <subcellularLocation>
        <location evidence="1">Endomembrane system</location>
    </subcellularLocation>
</comment>
<feature type="compositionally biased region" description="Polar residues" evidence="5">
    <location>
        <begin position="806"/>
        <end position="819"/>
    </location>
</feature>
<evidence type="ECO:0000313" key="9">
    <source>
        <dbReference type="Proteomes" id="UP000816034"/>
    </source>
</evidence>
<dbReference type="PANTHER" id="PTHR22780">
    <property type="entry name" value="ADAPTIN, ALPHA/GAMMA/EPSILON"/>
    <property type="match status" value="1"/>
</dbReference>
<feature type="domain" description="AP-4 complex subunit epsilon-1 C-terminal" evidence="7">
    <location>
        <begin position="1093"/>
        <end position="1192"/>
    </location>
</feature>
<gene>
    <name evidence="8" type="ORF">C9374_000164</name>
</gene>
<dbReference type="RefSeq" id="XP_044552717.1">
    <property type="nucleotide sequence ID" value="XM_044690969.1"/>
</dbReference>
<evidence type="ECO:0000256" key="4">
    <source>
        <dbReference type="ARBA" id="ARBA00023136"/>
    </source>
</evidence>
<evidence type="ECO:0000256" key="5">
    <source>
        <dbReference type="SAM" id="MobiDB-lite"/>
    </source>
</evidence>
<sequence length="1192" mass="133934">MSNHSKVCFSVLLSETLDLVVVMGYNLQMIIFIVGSYDLYYRLLQIEFFELIRGIGEAKSKQEEDKIILREMATLKTGMENPKVTLKMMKEYMVRLLYCEMLGHDASFGYINAIKLTSSKDMLEKRVGYLAVTLCLPPEHELLLLLIANLQNDMKSTNFVSACCALTAAAKVVNEETIPALLPQVLELRKHAKPIVRKKAISTLHRFYQISPSSVPDIIEYAKDAMCDRDPCVMGASLCLIYDLLCAPENVRQLKDLVPGFVAILKQIIERRLSRDYDYHRLPAPWIQIKLLKNIALLCADDRSTSELAYEVLREGMQRADTGLNIGHAVVFEFVKTITTIYPNNLLLESAASAISRFVTSSNHNLKYLGIQALTQIVKINPKYAIQHQMVVIDCLEDTDETLRRRTLELLFTMTNSNNVVVIVKRLLEFARKSIDSHMRKELIEKISILAKNYSPNISWYLDTMNMLFEIDPQYIPQEALQNMMSVIGEGVGIDEDDEEMRSHCVETFCDVIDSKNVIHDLHIQVIAWVLGEYSYMNANYDSSDILSKLCDLVDRQLEFEETRCWIITAMTKIVAQCKVASHEVVEYVRKYKDSKNVDLQQRCYEFLALVNACERNSWEEIMDSVLPLDGAYEDIEVDVDLSFAQDYVNVLVRKGSRKYLNSEEKKVLLTENAKPVKRTGLVVNAYPTVKATPNPVSTSGIVSTTPIDIASRALSGTNNTTDISTSLPKKQGKGRWVNESEIEEEPVKISTPPTTVTENVSKQTSVVTSPSSESHHNEVHKPPVTISTAEAKRKQKYQDLFVTDSSSTATTKVSTQPKKTAPKRKTSKGPTSKPVLQQTTIEPTTVQQQPISVDDIFNDMVMTSNPVPQTAHSVTPPKSTINELDEFFSMTTTAPSVTTVTTPQTTQDSFFDQILQPSKPVALQPVPIIRSNETMVPQSKNKRTSYMIQQLTSSHNSAFSDLVQLVRDDRVLVEYNKFWKSDSLIVALVLSTDRGFVLPQISCQFSPPSAFAMTIQSDVESKQKPNGLTFNSLDTTRPISVAITLTPTDIVMGTRLVGQVAYSNEQNFASYLNVNIPIDTIDIITEYPDFGSTSQFAEGWRKYTQEKKNLVKLTGSFDINRCIDTLKQKAKVSVIQIIDMEVIGVCRVVGRSDVILIHSKFNATANSGTITVRTADRTLTENVSRLISSIF</sequence>
<dbReference type="InterPro" id="IPR017109">
    <property type="entry name" value="AP4_complex_esu"/>
</dbReference>
<organism evidence="8 9">
    <name type="scientific">Naegleria lovaniensis</name>
    <name type="common">Amoeba</name>
    <dbReference type="NCBI Taxonomy" id="51637"/>
    <lineage>
        <taxon>Eukaryota</taxon>
        <taxon>Discoba</taxon>
        <taxon>Heterolobosea</taxon>
        <taxon>Tetramitia</taxon>
        <taxon>Eutetramitia</taxon>
        <taxon>Vahlkampfiidae</taxon>
        <taxon>Naegleria</taxon>
    </lineage>
</organism>
<dbReference type="InterPro" id="IPR011989">
    <property type="entry name" value="ARM-like"/>
</dbReference>
<evidence type="ECO:0000256" key="2">
    <source>
        <dbReference type="ARBA" id="ARBA00022448"/>
    </source>
</evidence>
<reference evidence="8 9" key="1">
    <citation type="journal article" date="2018" name="BMC Genomics">
        <title>The genome of Naegleria lovaniensis, the basis for a comparative approach to unravel pathogenicity factors of the human pathogenic amoeba N. fowleri.</title>
        <authorList>
            <person name="Liechti N."/>
            <person name="Schurch N."/>
            <person name="Bruggmann R."/>
            <person name="Wittwer M."/>
        </authorList>
    </citation>
    <scope>NUCLEOTIDE SEQUENCE [LARGE SCALE GENOMIC DNA]</scope>
    <source>
        <strain evidence="8 9">ATCC 30569</strain>
    </source>
</reference>
<feature type="compositionally biased region" description="Polar residues" evidence="5">
    <location>
        <begin position="752"/>
        <end position="773"/>
    </location>
</feature>
<dbReference type="GeneID" id="68092626"/>
<dbReference type="Gene3D" id="1.25.10.10">
    <property type="entry name" value="Leucine-rich Repeat Variant"/>
    <property type="match status" value="1"/>
</dbReference>
<dbReference type="Pfam" id="PF01602">
    <property type="entry name" value="Adaptin_N"/>
    <property type="match status" value="1"/>
</dbReference>
<dbReference type="GO" id="GO:0016192">
    <property type="term" value="P:vesicle-mediated transport"/>
    <property type="evidence" value="ECO:0007669"/>
    <property type="project" value="InterPro"/>
</dbReference>
<dbReference type="InterPro" id="IPR016024">
    <property type="entry name" value="ARM-type_fold"/>
</dbReference>
<dbReference type="PIRSF" id="PIRSF037097">
    <property type="entry name" value="AP4_complex_epsilon"/>
    <property type="match status" value="1"/>
</dbReference>